<keyword evidence="1" id="KW-0812">Transmembrane</keyword>
<dbReference type="RefSeq" id="WP_268008779.1">
    <property type="nucleotide sequence ID" value="NZ_BSUT01000003.1"/>
</dbReference>
<proteinExistence type="predicted"/>
<keyword evidence="3" id="KW-1185">Reference proteome</keyword>
<evidence type="ECO:0000313" key="2">
    <source>
        <dbReference type="EMBL" id="WAH44911.1"/>
    </source>
</evidence>
<evidence type="ECO:0000313" key="3">
    <source>
        <dbReference type="Proteomes" id="UP001164761"/>
    </source>
</evidence>
<evidence type="ECO:0000256" key="1">
    <source>
        <dbReference type="SAM" id="Phobius"/>
    </source>
</evidence>
<reference evidence="2" key="1">
    <citation type="submission" date="2022-08" db="EMBL/GenBank/DDBJ databases">
        <title>Alicyclobacillus fastidiosus DSM 17978, complete genome.</title>
        <authorList>
            <person name="Wang Q."/>
            <person name="Cai R."/>
            <person name="Wang Z."/>
        </authorList>
    </citation>
    <scope>NUCLEOTIDE SEQUENCE</scope>
    <source>
        <strain evidence="2">DSM 17978</strain>
        <plasmid evidence="2">unnamed1</plasmid>
    </source>
</reference>
<organism evidence="2 3">
    <name type="scientific">Alicyclobacillus fastidiosus</name>
    <dbReference type="NCBI Taxonomy" id="392011"/>
    <lineage>
        <taxon>Bacteria</taxon>
        <taxon>Bacillati</taxon>
        <taxon>Bacillota</taxon>
        <taxon>Bacilli</taxon>
        <taxon>Bacillales</taxon>
        <taxon>Alicyclobacillaceae</taxon>
        <taxon>Alicyclobacillus</taxon>
    </lineage>
</organism>
<keyword evidence="2" id="KW-0614">Plasmid</keyword>
<keyword evidence="1" id="KW-0472">Membrane</keyword>
<sequence>MTLFARFGKYGFLALVVIPFFAIVVVLGAFFNLTPAAPKATLQEYETISEQTFNQINWADPFILDYFRYENTFDNLTPAQIQNTVNLFYRIETVCSSNGHEGTSCHTIKVPVTLHDVMMSLGYSEDQYETALQLEAVVEAQLPSLGIGPGSGSGPLKPISVKQLAYQPVNAQLLYEYVHERGSIFTLSDIQTIISAAQKYDVSAVLLVAITGQELSFIPASEPDASEMEENPFDVEAPGSGGPGNWSTFHVSLQYSSDIAAGTVHNKLIFPPPAGESPIQWMDDPTNPYGAYAQDTNWWVGVSDFFQSITYFLQDAK</sequence>
<name>A0ABY6ZPZ7_9BACL</name>
<keyword evidence="1" id="KW-1133">Transmembrane helix</keyword>
<gene>
    <name evidence="2" type="ORF">NZD89_28095</name>
</gene>
<dbReference type="EMBL" id="CP104068">
    <property type="protein sequence ID" value="WAH44911.1"/>
    <property type="molecule type" value="Genomic_DNA"/>
</dbReference>
<dbReference type="Proteomes" id="UP001164761">
    <property type="component" value="Plasmid unnamed1"/>
</dbReference>
<accession>A0ABY6ZPZ7</accession>
<feature type="transmembrane region" description="Helical" evidence="1">
    <location>
        <begin position="12"/>
        <end position="33"/>
    </location>
</feature>
<protein>
    <submittedName>
        <fullName evidence="2">Uncharacterized protein</fullName>
    </submittedName>
</protein>
<geneLocation type="plasmid" evidence="2 3">
    <name>unnamed1</name>
</geneLocation>